<keyword evidence="2" id="KW-1185">Reference proteome</keyword>
<comment type="caution">
    <text evidence="1">The sequence shown here is derived from an EMBL/GenBank/DDBJ whole genome shotgun (WGS) entry which is preliminary data.</text>
</comment>
<dbReference type="EMBL" id="JANPWB010000012">
    <property type="protein sequence ID" value="KAJ1112536.1"/>
    <property type="molecule type" value="Genomic_DNA"/>
</dbReference>
<sequence>MGCCLEQVGAVGLWLCSGEVPACGGVACVFCSSPSTQVATGVGAGPGAPFPASARDWDDSRRKRVDLGVTAALRGSEAVRLADVDAGLLKGDGVERAPSLPV</sequence>
<gene>
    <name evidence="1" type="ORF">NDU88_000799</name>
</gene>
<evidence type="ECO:0000313" key="1">
    <source>
        <dbReference type="EMBL" id="KAJ1112536.1"/>
    </source>
</evidence>
<protein>
    <submittedName>
        <fullName evidence="1">Uncharacterized protein</fullName>
    </submittedName>
</protein>
<organism evidence="1 2">
    <name type="scientific">Pleurodeles waltl</name>
    <name type="common">Iberian ribbed newt</name>
    <dbReference type="NCBI Taxonomy" id="8319"/>
    <lineage>
        <taxon>Eukaryota</taxon>
        <taxon>Metazoa</taxon>
        <taxon>Chordata</taxon>
        <taxon>Craniata</taxon>
        <taxon>Vertebrata</taxon>
        <taxon>Euteleostomi</taxon>
        <taxon>Amphibia</taxon>
        <taxon>Batrachia</taxon>
        <taxon>Caudata</taxon>
        <taxon>Salamandroidea</taxon>
        <taxon>Salamandridae</taxon>
        <taxon>Pleurodelinae</taxon>
        <taxon>Pleurodeles</taxon>
    </lineage>
</organism>
<dbReference type="AlphaFoldDB" id="A0AAV7N8Y4"/>
<accession>A0AAV7N8Y4</accession>
<reference evidence="1" key="1">
    <citation type="journal article" date="2022" name="bioRxiv">
        <title>Sequencing and chromosome-scale assembly of the giantPleurodeles waltlgenome.</title>
        <authorList>
            <person name="Brown T."/>
            <person name="Elewa A."/>
            <person name="Iarovenko S."/>
            <person name="Subramanian E."/>
            <person name="Araus A.J."/>
            <person name="Petzold A."/>
            <person name="Susuki M."/>
            <person name="Suzuki K.-i.T."/>
            <person name="Hayashi T."/>
            <person name="Toyoda A."/>
            <person name="Oliveira C."/>
            <person name="Osipova E."/>
            <person name="Leigh N.D."/>
            <person name="Simon A."/>
            <person name="Yun M.H."/>
        </authorList>
    </citation>
    <scope>NUCLEOTIDE SEQUENCE</scope>
    <source>
        <strain evidence="1">20211129_DDA</strain>
        <tissue evidence="1">Liver</tissue>
    </source>
</reference>
<evidence type="ECO:0000313" key="2">
    <source>
        <dbReference type="Proteomes" id="UP001066276"/>
    </source>
</evidence>
<name>A0AAV7N8Y4_PLEWA</name>
<dbReference type="Proteomes" id="UP001066276">
    <property type="component" value="Chromosome 8"/>
</dbReference>
<proteinExistence type="predicted"/>